<feature type="region of interest" description="Disordered" evidence="1">
    <location>
        <begin position="1"/>
        <end position="74"/>
    </location>
</feature>
<evidence type="ECO:0000313" key="3">
    <source>
        <dbReference type="Proteomes" id="UP000801864"/>
    </source>
</evidence>
<keyword evidence="3" id="KW-1185">Reference proteome</keyword>
<evidence type="ECO:0000313" key="2">
    <source>
        <dbReference type="EMBL" id="KAF3060407.1"/>
    </source>
</evidence>
<gene>
    <name evidence="2" type="ORF">CFAM422_011246</name>
</gene>
<feature type="compositionally biased region" description="Basic and acidic residues" evidence="1">
    <location>
        <begin position="61"/>
        <end position="74"/>
    </location>
</feature>
<reference evidence="2 3" key="1">
    <citation type="submission" date="2018-06" db="EMBL/GenBank/DDBJ databases">
        <title>Genome analysis of cellulolytic fungus Trichoderma lentiforme CFAM-422.</title>
        <authorList>
            <person name="Steindorff A.S."/>
            <person name="Formighieri E.F."/>
            <person name="Midorikawa G.E.O."/>
            <person name="Tamietti M.S."/>
            <person name="Ramos E.Z."/>
            <person name="Silva A.S."/>
            <person name="Bon E.P.S."/>
            <person name="Mendes T.D."/>
            <person name="Damaso M.C.T."/>
            <person name="Favaro L.C.L."/>
        </authorList>
    </citation>
    <scope>NUCLEOTIDE SEQUENCE [LARGE SCALE GENOMIC DNA]</scope>
    <source>
        <strain evidence="2 3">CFAM-422</strain>
    </source>
</reference>
<feature type="compositionally biased region" description="Polar residues" evidence="1">
    <location>
        <begin position="27"/>
        <end position="41"/>
    </location>
</feature>
<dbReference type="EMBL" id="QLNT01000023">
    <property type="protein sequence ID" value="KAF3060407.1"/>
    <property type="molecule type" value="Genomic_DNA"/>
</dbReference>
<proteinExistence type="predicted"/>
<sequence length="74" mass="7753">MSAHKGRLAATVPSGKEEDEGEEAAVTPNSRGSDAWQQTAGVSAEAVGEGDSVAIRRTMQRRGDDGNDVPAEER</sequence>
<dbReference type="Proteomes" id="UP000801864">
    <property type="component" value="Unassembled WGS sequence"/>
</dbReference>
<name>A0A9P5C9H1_9HYPO</name>
<dbReference type="AlphaFoldDB" id="A0A9P5C9H1"/>
<protein>
    <submittedName>
        <fullName evidence="2">Uncharacterized protein</fullName>
    </submittedName>
</protein>
<comment type="caution">
    <text evidence="2">The sequence shown here is derived from an EMBL/GenBank/DDBJ whole genome shotgun (WGS) entry which is preliminary data.</text>
</comment>
<evidence type="ECO:0000256" key="1">
    <source>
        <dbReference type="SAM" id="MobiDB-lite"/>
    </source>
</evidence>
<organism evidence="2 3">
    <name type="scientific">Trichoderma lentiforme</name>
    <dbReference type="NCBI Taxonomy" id="1567552"/>
    <lineage>
        <taxon>Eukaryota</taxon>
        <taxon>Fungi</taxon>
        <taxon>Dikarya</taxon>
        <taxon>Ascomycota</taxon>
        <taxon>Pezizomycotina</taxon>
        <taxon>Sordariomycetes</taxon>
        <taxon>Hypocreomycetidae</taxon>
        <taxon>Hypocreales</taxon>
        <taxon>Hypocreaceae</taxon>
        <taxon>Trichoderma</taxon>
    </lineage>
</organism>
<accession>A0A9P5C9H1</accession>